<accession>A0ABT2T156</accession>
<dbReference type="Proteomes" id="UP001652432">
    <property type="component" value="Unassembled WGS sequence"/>
</dbReference>
<keyword evidence="1" id="KW-0812">Transmembrane</keyword>
<evidence type="ECO:0000313" key="2">
    <source>
        <dbReference type="EMBL" id="MCU6743962.1"/>
    </source>
</evidence>
<proteinExistence type="predicted"/>
<gene>
    <name evidence="2" type="ORF">OCV77_05540</name>
</gene>
<organism evidence="2 3">
    <name type="scientific">Suilimivivens aceti</name>
    <dbReference type="NCBI Taxonomy" id="2981774"/>
    <lineage>
        <taxon>Bacteria</taxon>
        <taxon>Bacillati</taxon>
        <taxon>Bacillota</taxon>
        <taxon>Clostridia</taxon>
        <taxon>Lachnospirales</taxon>
        <taxon>Lachnospiraceae</taxon>
        <taxon>Suilimivivens</taxon>
    </lineage>
</organism>
<feature type="transmembrane region" description="Helical" evidence="1">
    <location>
        <begin position="115"/>
        <end position="136"/>
    </location>
</feature>
<feature type="transmembrane region" description="Helical" evidence="1">
    <location>
        <begin position="12"/>
        <end position="32"/>
    </location>
</feature>
<evidence type="ECO:0000313" key="3">
    <source>
        <dbReference type="Proteomes" id="UP001652432"/>
    </source>
</evidence>
<dbReference type="EMBL" id="JAOQKJ010000004">
    <property type="protein sequence ID" value="MCU6743962.1"/>
    <property type="molecule type" value="Genomic_DNA"/>
</dbReference>
<evidence type="ECO:0000256" key="1">
    <source>
        <dbReference type="SAM" id="Phobius"/>
    </source>
</evidence>
<dbReference type="RefSeq" id="WP_262573953.1">
    <property type="nucleotide sequence ID" value="NZ_JAOQKJ010000004.1"/>
</dbReference>
<keyword evidence="3" id="KW-1185">Reference proteome</keyword>
<reference evidence="2 3" key="1">
    <citation type="journal article" date="2021" name="ISME Commun">
        <title>Automated analysis of genomic sequences facilitates high-throughput and comprehensive description of bacteria.</title>
        <authorList>
            <person name="Hitch T.C.A."/>
        </authorList>
    </citation>
    <scope>NUCLEOTIDE SEQUENCE [LARGE SCALE GENOMIC DNA]</scope>
    <source>
        <strain evidence="2 3">Sanger_18</strain>
    </source>
</reference>
<comment type="caution">
    <text evidence="2">The sequence shown here is derived from an EMBL/GenBank/DDBJ whole genome shotgun (WGS) entry which is preliminary data.</text>
</comment>
<feature type="transmembrane region" description="Helical" evidence="1">
    <location>
        <begin position="44"/>
        <end position="65"/>
    </location>
</feature>
<keyword evidence="1" id="KW-0472">Membrane</keyword>
<protein>
    <submittedName>
        <fullName evidence="2">ABC transporter permease</fullName>
    </submittedName>
</protein>
<dbReference type="Pfam" id="PF06541">
    <property type="entry name" value="ABC_trans_CmpB"/>
    <property type="match status" value="1"/>
</dbReference>
<name>A0ABT2T156_9FIRM</name>
<feature type="transmembrane region" description="Helical" evidence="1">
    <location>
        <begin position="148"/>
        <end position="168"/>
    </location>
</feature>
<dbReference type="InterPro" id="IPR010540">
    <property type="entry name" value="CmpB_TMEM229"/>
</dbReference>
<feature type="transmembrane region" description="Helical" evidence="1">
    <location>
        <begin position="71"/>
        <end position="94"/>
    </location>
</feature>
<keyword evidence="1" id="KW-1133">Transmembrane helix</keyword>
<sequence length="197" mass="23035">MWTRELFGSDVYHLIAAFIIYSVLGWFVESAYMSFCNHRLTNRGFAKGPFCPIYGFGAVIGYLVLNPLSGHYVTLYLTGAFLATTFEYLVGIMMQKLLGEVWWDYTEKPMNYKGIICLESTIAWGFYAIIITMFLHERVLHLIDAMDMAYGRILCIVILAIVTVDYLIRLYLLFKTSIQEEKDRLIDKYRSFRARWY</sequence>